<feature type="domain" description="Rapamycin-insensitive companion of mTOR N-terminal" evidence="6">
    <location>
        <begin position="247"/>
        <end position="614"/>
    </location>
</feature>
<feature type="compositionally biased region" description="Acidic residues" evidence="3">
    <location>
        <begin position="1424"/>
        <end position="1439"/>
    </location>
</feature>
<dbReference type="SUPFAM" id="SSF48371">
    <property type="entry name" value="ARM repeat"/>
    <property type="match status" value="1"/>
</dbReference>
<evidence type="ECO:0000256" key="1">
    <source>
        <dbReference type="ARBA" id="ARBA00008878"/>
    </source>
</evidence>
<dbReference type="InterPro" id="IPR011072">
    <property type="entry name" value="HR1_rho-bd"/>
</dbReference>
<proteinExistence type="inferred from homology"/>
<dbReference type="GO" id="GO:0031932">
    <property type="term" value="C:TORC2 complex"/>
    <property type="evidence" value="ECO:0007669"/>
    <property type="project" value="InterPro"/>
</dbReference>
<reference evidence="8" key="1">
    <citation type="journal article" date="2021" name="Nat. Commun.">
        <title>Genetic determinants of endophytism in the Arabidopsis root mycobiome.</title>
        <authorList>
            <person name="Mesny F."/>
            <person name="Miyauchi S."/>
            <person name="Thiergart T."/>
            <person name="Pickel B."/>
            <person name="Atanasova L."/>
            <person name="Karlsson M."/>
            <person name="Huettel B."/>
            <person name="Barry K.W."/>
            <person name="Haridas S."/>
            <person name="Chen C."/>
            <person name="Bauer D."/>
            <person name="Andreopoulos W."/>
            <person name="Pangilinan J."/>
            <person name="LaButti K."/>
            <person name="Riley R."/>
            <person name="Lipzen A."/>
            <person name="Clum A."/>
            <person name="Drula E."/>
            <person name="Henrissat B."/>
            <person name="Kohler A."/>
            <person name="Grigoriev I.V."/>
            <person name="Martin F.M."/>
            <person name="Hacquard S."/>
        </authorList>
    </citation>
    <scope>NUCLEOTIDE SEQUENCE</scope>
    <source>
        <strain evidence="8">MPI-CAGE-AT-0016</strain>
    </source>
</reference>
<feature type="compositionally biased region" description="Acidic residues" evidence="3">
    <location>
        <begin position="1335"/>
        <end position="1345"/>
    </location>
</feature>
<dbReference type="Pfam" id="PF14664">
    <property type="entry name" value="RICTOR_N"/>
    <property type="match status" value="1"/>
</dbReference>
<evidence type="ECO:0000313" key="8">
    <source>
        <dbReference type="EMBL" id="KAH7349720.1"/>
    </source>
</evidence>
<name>A0A8K0T3P2_9PEZI</name>
<comment type="similarity">
    <text evidence="1">Belongs to the RICTOR family.</text>
</comment>
<sequence length="1484" mass="165182">MLGSSQTPREKGHLPPQSQSSSNISTSRPSLDRDASGSNLQLPGGGANGGRNMAASAVSFGPRGSSLNPSIAPGSFSSELRSQMTSSRAGSRADVYGGDRVDHSEVSVSVTEQTLNTLKDQLNREMKIKEGSENMLEALNSKKAKQTKEQRARVEAELNTSNLKIKELRTKIADVSQRVKVVSPTTPTRTRTADPIYSAGGIRSPHSISRSAAGSDVEEIVEQSPTFALAEILQALEAEGMGPEYYVSRGNSLVDLLRRHPTLKYDLVWPIFGLRMQVMLCSEAREVVAAGYRMVRYAISDVASLKKIRELNTDYLVTTSLIKDRKADLEREQALKFVRGFLDVKGGVKEISRSVVRAIAAVAGQIEDRLRSMCLETLAEILMRDPALAVASGALAPISEALIEGSYKSPETLSAALLFLIDNPQKRKYLRSSYELEVLFTVFTDISMTSEPLLKQNSKAIVKVLRSWSGLMVLSMHNFRAIRSLLRSMIIPQSIVRETVIDLIFVLLRIKPPSWASSFLAGRRLTTYGRVARLKSISPLASTPAGISSAHEDDDTIEELSFLDHYTALLLSVFVEADLLPNLLHVARDSEPQLVRKTCLLIGEVLKLASRLLPDSWNAELPLLPELFAAATRFKDNDRFISSGIVYQISSVSKTLYRMTDVAGPGSMGADTPEEQQKSNPGVVIQDAVFRQLLVESNVLNSSNFLKWNWDTILRMIDGPLQNGKRLDETIRVSKFMNRIMSFYRPFKNRFSDLPSNKNTQKYVRVGCALMHTLLQSAEGIKFLQDSKMLRQLAECLAQCDPSSGLTSADPMFAPGRLQTTLCAGYFPMIGVLSSDPKGLDLLQRWRMFNMMYHILSHKQRPDLIKLLLNNFDYTIPGHPRVLIEQALTSGTRDIRITATNSLRKYATRPFNENDRNFDKVAWKWAIRKLVDQLYDPDVEVCRTAVKILEKACNRKAYLEYVVQCRPTMDHLGEMSAPLLLRFLSSSSGYHYLDGLDYISNEMDDWFLGKNDSYVDLIETSLAKAFSDNVEAQTGRLSIVDEAHAEMEHETHIPPHFYRELARTKEGCKLLSDKGHFAEFANTIRDYGMQSTDPELMLRVKASMWAVGNVGSMEPGAPFLESCNVVENIVQIAQEHEVMSLRGTAFFVLGLISRSVHGLEILSECGWDSNLNATGSSIGFCIPNNLSKFFSYKPWKHNIAAMIRLPDSQKTILSPPPASAARPPLDREELPPAHDNAAVNERILELIVDLGNMILFKRAMTELKEIKQRKAPGFTDPKLFKRVMAMFEYNHYRLPIRRMVIELFEKSVLRQIVFEEDTDDDDEADQTARPRENYIEEEDEEEDEDGGGHVSSSGDEVRTARQRSVSDAQELVPQGLTVNGAVLRYDGDRGDYGSSFSQRIRGLSASPRPGQGARPNGGATDTDTSSEDDDDDENDDEVAELQRNRGISNSSALNVSFAARSRAARSNSGASNDSMNSLEVPRRG</sequence>
<feature type="domain" description="Rapamycin-insensitive companion of mTOR" evidence="7">
    <location>
        <begin position="1097"/>
        <end position="1169"/>
    </location>
</feature>
<comment type="caution">
    <text evidence="8">The sequence shown here is derived from an EMBL/GenBank/DDBJ whole genome shotgun (WGS) entry which is preliminary data.</text>
</comment>
<dbReference type="Pfam" id="PF14668">
    <property type="entry name" value="RICTOR_V"/>
    <property type="match status" value="1"/>
</dbReference>
<feature type="compositionally biased region" description="Acidic residues" evidence="3">
    <location>
        <begin position="1315"/>
        <end position="1325"/>
    </location>
</feature>
<dbReference type="Gene3D" id="1.25.10.10">
    <property type="entry name" value="Leucine-rich Repeat Variant"/>
    <property type="match status" value="1"/>
</dbReference>
<dbReference type="SMART" id="SM01307">
    <property type="entry name" value="RICTOR_M"/>
    <property type="match status" value="1"/>
</dbReference>
<dbReference type="Proteomes" id="UP000813385">
    <property type="component" value="Unassembled WGS sequence"/>
</dbReference>
<feature type="region of interest" description="Disordered" evidence="3">
    <location>
        <begin position="1389"/>
        <end position="1484"/>
    </location>
</feature>
<feature type="compositionally biased region" description="Low complexity" evidence="3">
    <location>
        <begin position="18"/>
        <end position="29"/>
    </location>
</feature>
<dbReference type="InterPro" id="IPR028268">
    <property type="entry name" value="Pianissimo_fam"/>
</dbReference>
<evidence type="ECO:0000259" key="6">
    <source>
        <dbReference type="SMART" id="SM01308"/>
    </source>
</evidence>
<dbReference type="Pfam" id="PF14663">
    <property type="entry name" value="RasGEF_N_2"/>
    <property type="match status" value="1"/>
</dbReference>
<dbReference type="InterPro" id="IPR036274">
    <property type="entry name" value="HR1_rpt_sf"/>
</dbReference>
<dbReference type="Gene3D" id="1.10.287.160">
    <property type="entry name" value="HR1 repeat"/>
    <property type="match status" value="1"/>
</dbReference>
<evidence type="ECO:0000256" key="3">
    <source>
        <dbReference type="SAM" id="MobiDB-lite"/>
    </source>
</evidence>
<accession>A0A8K0T3P2</accession>
<feature type="region of interest" description="Disordered" evidence="3">
    <location>
        <begin position="1"/>
        <end position="98"/>
    </location>
</feature>
<keyword evidence="2" id="KW-0175">Coiled coil</keyword>
<evidence type="ECO:0000259" key="4">
    <source>
        <dbReference type="SMART" id="SM00742"/>
    </source>
</evidence>
<dbReference type="InterPro" id="IPR016024">
    <property type="entry name" value="ARM-type_fold"/>
</dbReference>
<feature type="coiled-coil region" evidence="2">
    <location>
        <begin position="129"/>
        <end position="178"/>
    </location>
</feature>
<dbReference type="SMART" id="SM01308">
    <property type="entry name" value="RICTOR_N"/>
    <property type="match status" value="1"/>
</dbReference>
<feature type="region of interest" description="Disordered" evidence="3">
    <location>
        <begin position="1213"/>
        <end position="1232"/>
    </location>
</feature>
<evidence type="ECO:0000256" key="2">
    <source>
        <dbReference type="SAM" id="Coils"/>
    </source>
</evidence>
<evidence type="ECO:0000259" key="7">
    <source>
        <dbReference type="SMART" id="SM01310"/>
    </source>
</evidence>
<dbReference type="Pfam" id="PF14666">
    <property type="entry name" value="RICTOR_M"/>
    <property type="match status" value="1"/>
</dbReference>
<dbReference type="OrthoDB" id="271111at2759"/>
<dbReference type="Pfam" id="PF02185">
    <property type="entry name" value="HR1"/>
    <property type="match status" value="1"/>
</dbReference>
<feature type="compositionally biased region" description="Low complexity" evidence="3">
    <location>
        <begin position="1454"/>
        <end position="1472"/>
    </location>
</feature>
<dbReference type="SMART" id="SM01303">
    <property type="entry name" value="RasGEF_N_2"/>
    <property type="match status" value="1"/>
</dbReference>
<dbReference type="InterPro" id="IPR011989">
    <property type="entry name" value="ARM-like"/>
</dbReference>
<feature type="domain" description="Rapamycin-insensitive companion of mTOR middle" evidence="5">
    <location>
        <begin position="685"/>
        <end position="909"/>
    </location>
</feature>
<feature type="compositionally biased region" description="Polar residues" evidence="3">
    <location>
        <begin position="65"/>
        <end position="89"/>
    </location>
</feature>
<dbReference type="SMART" id="SM00742">
    <property type="entry name" value="Hr1"/>
    <property type="match status" value="1"/>
</dbReference>
<dbReference type="InterPro" id="IPR028267">
    <property type="entry name" value="Pianissimo_N"/>
</dbReference>
<gene>
    <name evidence="8" type="ORF">B0T11DRAFT_134152</name>
</gene>
<dbReference type="SMART" id="SM01310">
    <property type="entry name" value="RICTOR_V"/>
    <property type="match status" value="1"/>
</dbReference>
<dbReference type="InterPro" id="IPR029452">
    <property type="entry name" value="RICTOR_V"/>
</dbReference>
<dbReference type="SUPFAM" id="SSF46585">
    <property type="entry name" value="HR1 repeat"/>
    <property type="match status" value="1"/>
</dbReference>
<dbReference type="InterPro" id="IPR029453">
    <property type="entry name" value="Rictor_IV"/>
</dbReference>
<organism evidence="8 9">
    <name type="scientific">Plectosphaerella cucumerina</name>
    <dbReference type="NCBI Taxonomy" id="40658"/>
    <lineage>
        <taxon>Eukaryota</taxon>
        <taxon>Fungi</taxon>
        <taxon>Dikarya</taxon>
        <taxon>Ascomycota</taxon>
        <taxon>Pezizomycotina</taxon>
        <taxon>Sordariomycetes</taxon>
        <taxon>Hypocreomycetidae</taxon>
        <taxon>Glomerellales</taxon>
        <taxon>Plectosphaerellaceae</taxon>
        <taxon>Plectosphaerella</taxon>
    </lineage>
</organism>
<evidence type="ECO:0000259" key="5">
    <source>
        <dbReference type="SMART" id="SM01307"/>
    </source>
</evidence>
<evidence type="ECO:0000313" key="9">
    <source>
        <dbReference type="Proteomes" id="UP000813385"/>
    </source>
</evidence>
<feature type="region of interest" description="Disordered" evidence="3">
    <location>
        <begin position="1315"/>
        <end position="1372"/>
    </location>
</feature>
<keyword evidence="9" id="KW-1185">Reference proteome</keyword>
<protein>
    <submittedName>
        <fullName evidence="8">Rapamycin-insensitive companion of mTOR, N-term-domain-containing protein</fullName>
    </submittedName>
</protein>
<dbReference type="InterPro" id="IPR029451">
    <property type="entry name" value="RICTOR_M"/>
</dbReference>
<dbReference type="PANTHER" id="PTHR13298:SF11">
    <property type="entry name" value="RAPAMYCIN-INSENSITIVE COMPANION OF MTOR"/>
    <property type="match status" value="1"/>
</dbReference>
<feature type="domain" description="REM-1" evidence="4">
    <location>
        <begin position="113"/>
        <end position="182"/>
    </location>
</feature>
<dbReference type="EMBL" id="JAGPXD010000006">
    <property type="protein sequence ID" value="KAH7349720.1"/>
    <property type="molecule type" value="Genomic_DNA"/>
</dbReference>
<dbReference type="GO" id="GO:0038203">
    <property type="term" value="P:TORC2 signaling"/>
    <property type="evidence" value="ECO:0007669"/>
    <property type="project" value="TreeGrafter"/>
</dbReference>
<dbReference type="PANTHER" id="PTHR13298">
    <property type="entry name" value="CYTOSOLIC REGULATOR PIANISSIMO"/>
    <property type="match status" value="1"/>
</dbReference>